<proteinExistence type="inferred from homology"/>
<evidence type="ECO:0000256" key="3">
    <source>
        <dbReference type="ARBA" id="ARBA00022603"/>
    </source>
</evidence>
<organism evidence="6 7">
    <name type="scientific">Frieseomelitta varia</name>
    <dbReference type="NCBI Taxonomy" id="561572"/>
    <lineage>
        <taxon>Eukaryota</taxon>
        <taxon>Metazoa</taxon>
        <taxon>Ecdysozoa</taxon>
        <taxon>Arthropoda</taxon>
        <taxon>Hexapoda</taxon>
        <taxon>Insecta</taxon>
        <taxon>Pterygota</taxon>
        <taxon>Neoptera</taxon>
        <taxon>Endopterygota</taxon>
        <taxon>Hymenoptera</taxon>
        <taxon>Apocrita</taxon>
        <taxon>Aculeata</taxon>
        <taxon>Apoidea</taxon>
        <taxon>Anthophila</taxon>
        <taxon>Apidae</taxon>
        <taxon>Frieseomelitta</taxon>
    </lineage>
</organism>
<dbReference type="InterPro" id="IPR002052">
    <property type="entry name" value="DNA_methylase_N6_adenine_CS"/>
</dbReference>
<dbReference type="GO" id="GO:0003676">
    <property type="term" value="F:nucleic acid binding"/>
    <property type="evidence" value="ECO:0007669"/>
    <property type="project" value="InterPro"/>
</dbReference>
<dbReference type="InterPro" id="IPR041370">
    <property type="entry name" value="Mlase_EEF1AKMT1/ZCCHC4"/>
</dbReference>
<dbReference type="PROSITE" id="PS00092">
    <property type="entry name" value="N6_MTASE"/>
    <property type="match status" value="1"/>
</dbReference>
<dbReference type="AlphaFoldDB" id="A0A833RU91"/>
<keyword evidence="4 5" id="KW-0808">Transferase</keyword>
<evidence type="ECO:0000313" key="7">
    <source>
        <dbReference type="Proteomes" id="UP000655588"/>
    </source>
</evidence>
<dbReference type="InterPro" id="IPR019369">
    <property type="entry name" value="Efm5/EEF1AKMT1"/>
</dbReference>
<name>A0A833RU91_9HYME</name>
<reference evidence="6" key="1">
    <citation type="submission" date="2019-11" db="EMBL/GenBank/DDBJ databases">
        <title>The nuclear and mitochondrial genomes of Frieseomelitta varia - a highly eusocial stingless bee (Meliponini) with a permanently sterile worker caste.</title>
        <authorList>
            <person name="Freitas F.C.P."/>
            <person name="Lourenco A.P."/>
            <person name="Nunes F.M.F."/>
            <person name="Paschoal A.R."/>
            <person name="Abreu F.C.P."/>
            <person name="Barbin F.O."/>
            <person name="Bataglia L."/>
            <person name="Cardoso-Junior C.A.M."/>
            <person name="Cervoni M.S."/>
            <person name="Silva S.R."/>
            <person name="Dalarmi F."/>
            <person name="Del Lama M.A."/>
            <person name="Depintor T.S."/>
            <person name="Ferreira K.M."/>
            <person name="Goria P.S."/>
            <person name="Jaskot M.C."/>
            <person name="Lago D.C."/>
            <person name="Luna-Lucena D."/>
            <person name="Moda L.M."/>
            <person name="Nascimento L."/>
            <person name="Pedrino M."/>
            <person name="Rabico F.O."/>
            <person name="Sanches F.C."/>
            <person name="Santos D.E."/>
            <person name="Santos C.G."/>
            <person name="Vieira J."/>
            <person name="Lopes T.F."/>
            <person name="Barchuk A.R."/>
            <person name="Hartfelder K."/>
            <person name="Simoes Z.L.P."/>
            <person name="Bitondi M.M.G."/>
            <person name="Pinheiro D.G."/>
        </authorList>
    </citation>
    <scope>NUCLEOTIDE SEQUENCE</scope>
    <source>
        <strain evidence="6">USP_RPSP 00005682</strain>
        <tissue evidence="6">Whole individual</tissue>
    </source>
</reference>
<sequence length="232" mass="26936">MCESTDDDLQLCPTTLAALNEFLKEKAERENQLKYILGNQNLDISFDENWQLSQFWYDEKTTDTLVKGAIQCTKYNGKIALISCPTLYNKLKKNCGERQVTLFEYDERFRIYDSDFISYNYKFPLHVPRNLSNFYDLIIADPPFISDECLTKTALTIKFLAKKKIVLCTALDSLFLHYTTGAIIMLPTGAIMSELAERLLNVKICNFIPHHQNNLANEFYCYSNFDFDKMLS</sequence>
<evidence type="ECO:0000256" key="2">
    <source>
        <dbReference type="ARBA" id="ARBA00022490"/>
    </source>
</evidence>
<protein>
    <recommendedName>
        <fullName evidence="5">Protein-lysine N-methyltransferase E2986_03144</fullName>
        <ecNumber evidence="5">2.1.1.-</ecNumber>
    </recommendedName>
</protein>
<dbReference type="Pfam" id="PF10237">
    <property type="entry name" value="N6-adenineMlase"/>
    <property type="match status" value="1"/>
</dbReference>
<dbReference type="EC" id="2.1.1.-" evidence="5"/>
<comment type="similarity">
    <text evidence="5">Belongs to the class I-like SAM-binding methyltransferase superfamily. EFM5 family.</text>
</comment>
<dbReference type="EMBL" id="WNWW01000552">
    <property type="protein sequence ID" value="KAF3423615.1"/>
    <property type="molecule type" value="Genomic_DNA"/>
</dbReference>
<evidence type="ECO:0000313" key="6">
    <source>
        <dbReference type="EMBL" id="KAF3423615.1"/>
    </source>
</evidence>
<dbReference type="HAMAP" id="MF_03187">
    <property type="entry name" value="Methyltr_EFM5"/>
    <property type="match status" value="1"/>
</dbReference>
<dbReference type="PANTHER" id="PTHR13200:SF0">
    <property type="entry name" value="EEF1A LYSINE METHYLTRANSFERASE 1"/>
    <property type="match status" value="1"/>
</dbReference>
<dbReference type="Proteomes" id="UP000655588">
    <property type="component" value="Unassembled WGS sequence"/>
</dbReference>
<dbReference type="GO" id="GO:0016279">
    <property type="term" value="F:protein-lysine N-methyltransferase activity"/>
    <property type="evidence" value="ECO:0007669"/>
    <property type="project" value="UniProtKB-UniRule"/>
</dbReference>
<gene>
    <name evidence="6" type="ORF">E2986_03144</name>
</gene>
<dbReference type="GO" id="GO:0005737">
    <property type="term" value="C:cytoplasm"/>
    <property type="evidence" value="ECO:0007669"/>
    <property type="project" value="UniProtKB-SubCell"/>
</dbReference>
<accession>A0A833RU91</accession>
<evidence type="ECO:0000256" key="5">
    <source>
        <dbReference type="HAMAP-Rule" id="MF_03187"/>
    </source>
</evidence>
<evidence type="ECO:0000256" key="4">
    <source>
        <dbReference type="ARBA" id="ARBA00022679"/>
    </source>
</evidence>
<dbReference type="PANTHER" id="PTHR13200">
    <property type="entry name" value="EEF1A LYSINE METHYLTRANSFERASE 1"/>
    <property type="match status" value="1"/>
</dbReference>
<dbReference type="GO" id="GO:0032259">
    <property type="term" value="P:methylation"/>
    <property type="evidence" value="ECO:0007669"/>
    <property type="project" value="UniProtKB-KW"/>
</dbReference>
<comment type="subcellular location">
    <subcellularLocation>
        <location evidence="1 5">Cytoplasm</location>
    </subcellularLocation>
</comment>
<keyword evidence="7" id="KW-1185">Reference proteome</keyword>
<evidence type="ECO:0000256" key="1">
    <source>
        <dbReference type="ARBA" id="ARBA00004496"/>
    </source>
</evidence>
<keyword evidence="2 5" id="KW-0963">Cytoplasm</keyword>
<comment type="caution">
    <text evidence="6">The sequence shown here is derived from an EMBL/GenBank/DDBJ whole genome shotgun (WGS) entry which is preliminary data.</text>
</comment>
<comment type="function">
    <text evidence="5">S-adenosyl-L-methionine-dependent protein-lysine N-methyltransferase that methylates elongation factor 1-alpha.</text>
</comment>
<keyword evidence="3 5" id="KW-0489">Methyltransferase</keyword>